<proteinExistence type="predicted"/>
<name>A0A7Y0EJJ9_9CLOT</name>
<dbReference type="AlphaFoldDB" id="A0A7Y0EJJ9"/>
<dbReference type="Proteomes" id="UP000537131">
    <property type="component" value="Unassembled WGS sequence"/>
</dbReference>
<dbReference type="EMBL" id="JABBNI010000047">
    <property type="protein sequence ID" value="NMM64581.1"/>
    <property type="molecule type" value="Genomic_DNA"/>
</dbReference>
<organism evidence="1 2">
    <name type="scientific">Clostridium muellerianum</name>
    <dbReference type="NCBI Taxonomy" id="2716538"/>
    <lineage>
        <taxon>Bacteria</taxon>
        <taxon>Bacillati</taxon>
        <taxon>Bacillota</taxon>
        <taxon>Clostridia</taxon>
        <taxon>Eubacteriales</taxon>
        <taxon>Clostridiaceae</taxon>
        <taxon>Clostridium</taxon>
    </lineage>
</organism>
<dbReference type="RefSeq" id="WP_169299175.1">
    <property type="nucleotide sequence ID" value="NZ_JABBNI010000047.1"/>
</dbReference>
<evidence type="ECO:0000313" key="1">
    <source>
        <dbReference type="EMBL" id="NMM64581.1"/>
    </source>
</evidence>
<comment type="caution">
    <text evidence="1">The sequence shown here is derived from an EMBL/GenBank/DDBJ whole genome shotgun (WGS) entry which is preliminary data.</text>
</comment>
<gene>
    <name evidence="1" type="ORF">HBE96_18405</name>
</gene>
<sequence>MKIYVMCEPSKFSKLQRIQELHSEVILKVENQNMIYHFFNVLLPVFPAVLDNIPCAIKRFKDITTIIIKYL</sequence>
<accession>A0A7Y0EJJ9</accession>
<keyword evidence="2" id="KW-1185">Reference proteome</keyword>
<evidence type="ECO:0000313" key="2">
    <source>
        <dbReference type="Proteomes" id="UP000537131"/>
    </source>
</evidence>
<protein>
    <submittedName>
        <fullName evidence="1">Uncharacterized protein</fullName>
    </submittedName>
</protein>
<reference evidence="1 2" key="1">
    <citation type="submission" date="2020-06" db="EMBL/GenBank/DDBJ databases">
        <title>Complete Genome Sequence of Clostridium muelleri sp. nov. P21T, an Acid-Alcohol Producing Acetogen Isolated from Old Hay.</title>
        <authorList>
            <person name="Duncan K.E."/>
            <person name="Tanner R.S."/>
        </authorList>
    </citation>
    <scope>NUCLEOTIDE SEQUENCE [LARGE SCALE GENOMIC DNA]</scope>
    <source>
        <strain evidence="1 2">P21</strain>
    </source>
</reference>